<dbReference type="PANTHER" id="PTHR11200:SF300">
    <property type="entry name" value="TYPE II INOSITOL 1,4,5-TRISPHOSPHATE 5-PHOSPHATASE"/>
    <property type="match status" value="1"/>
</dbReference>
<evidence type="ECO:0000313" key="4">
    <source>
        <dbReference type="Proteomes" id="UP001479436"/>
    </source>
</evidence>
<dbReference type="InterPro" id="IPR046985">
    <property type="entry name" value="IP5"/>
</dbReference>
<feature type="chain" id="PRO_5046381482" description="Inositol polyphosphate-related phosphatase domain-containing protein" evidence="1">
    <location>
        <begin position="17"/>
        <end position="348"/>
    </location>
</feature>
<evidence type="ECO:0000313" key="3">
    <source>
        <dbReference type="EMBL" id="KAK9708645.1"/>
    </source>
</evidence>
<feature type="non-terminal residue" evidence="3">
    <location>
        <position position="348"/>
    </location>
</feature>
<protein>
    <recommendedName>
        <fullName evidence="2">Inositol polyphosphate-related phosphatase domain-containing protein</fullName>
    </recommendedName>
</protein>
<dbReference type="InterPro" id="IPR036691">
    <property type="entry name" value="Endo/exonu/phosph_ase_sf"/>
</dbReference>
<sequence length="348" mass="39744">MHLSISLALFVVACDGPYLEESYILPRNREVTYKTKTGKKGYGVIAIIVNSLRDKTPEACVLLFKKSKEIITIAGTFPIYDDFELSIKKISQNNSDDEKHRASDKSGHLVNIRSGPKHLMLTIKGTKVVQSIQYEVNTHIASAKKNNWHYHGKSHQWVRLYKVHELDERVAHESRRNSLAGLRLSEDNPFMTMSQLTSNTELEEPPNSDQIKEDYIMKKMQEREKEFTLEDDAKVFVGTWNVNGRPSKESLIPWFKSSRQMVDADIIAIGFQELDLSPEAFLLNDGTKEEEWTYSVEKALALMEDSYIKLKSKQLVGMLLMIYVKKKHVKDIEYVASDSAGCGIMGMM</sequence>
<gene>
    <name evidence="3" type="ORF">K7432_009526</name>
</gene>
<dbReference type="Gene3D" id="3.60.10.10">
    <property type="entry name" value="Endonuclease/exonuclease/phosphatase"/>
    <property type="match status" value="1"/>
</dbReference>
<dbReference type="Pfam" id="PF22669">
    <property type="entry name" value="Exo_endo_phos2"/>
    <property type="match status" value="1"/>
</dbReference>
<name>A0ABR2VWX2_9FUNG</name>
<keyword evidence="4" id="KW-1185">Reference proteome</keyword>
<feature type="domain" description="Inositol polyphosphate-related phosphatase" evidence="2">
    <location>
        <begin position="238"/>
        <end position="348"/>
    </location>
</feature>
<reference evidence="3 4" key="1">
    <citation type="submission" date="2023-04" db="EMBL/GenBank/DDBJ databases">
        <title>Genome of Basidiobolus ranarum AG-B5.</title>
        <authorList>
            <person name="Stajich J.E."/>
            <person name="Carter-House D."/>
            <person name="Gryganskyi A."/>
        </authorList>
    </citation>
    <scope>NUCLEOTIDE SEQUENCE [LARGE SCALE GENOMIC DNA]</scope>
    <source>
        <strain evidence="3 4">AG-B5</strain>
    </source>
</reference>
<dbReference type="EMBL" id="JASJQH010007469">
    <property type="protein sequence ID" value="KAK9708645.1"/>
    <property type="molecule type" value="Genomic_DNA"/>
</dbReference>
<proteinExistence type="predicted"/>
<evidence type="ECO:0000256" key="1">
    <source>
        <dbReference type="SAM" id="SignalP"/>
    </source>
</evidence>
<dbReference type="SUPFAM" id="SSF56219">
    <property type="entry name" value="DNase I-like"/>
    <property type="match status" value="1"/>
</dbReference>
<organism evidence="3 4">
    <name type="scientific">Basidiobolus ranarum</name>
    <dbReference type="NCBI Taxonomy" id="34480"/>
    <lineage>
        <taxon>Eukaryota</taxon>
        <taxon>Fungi</taxon>
        <taxon>Fungi incertae sedis</taxon>
        <taxon>Zoopagomycota</taxon>
        <taxon>Entomophthoromycotina</taxon>
        <taxon>Basidiobolomycetes</taxon>
        <taxon>Basidiobolales</taxon>
        <taxon>Basidiobolaceae</taxon>
        <taxon>Basidiobolus</taxon>
    </lineage>
</organism>
<feature type="signal peptide" evidence="1">
    <location>
        <begin position="1"/>
        <end position="16"/>
    </location>
</feature>
<dbReference type="InterPro" id="IPR000300">
    <property type="entry name" value="IPPc"/>
</dbReference>
<keyword evidence="1" id="KW-0732">Signal</keyword>
<comment type="caution">
    <text evidence="3">The sequence shown here is derived from an EMBL/GenBank/DDBJ whole genome shotgun (WGS) entry which is preliminary data.</text>
</comment>
<accession>A0ABR2VWX2</accession>
<dbReference type="Proteomes" id="UP001479436">
    <property type="component" value="Unassembled WGS sequence"/>
</dbReference>
<evidence type="ECO:0000259" key="2">
    <source>
        <dbReference type="Pfam" id="PF22669"/>
    </source>
</evidence>
<dbReference type="PANTHER" id="PTHR11200">
    <property type="entry name" value="INOSITOL 5-PHOSPHATASE"/>
    <property type="match status" value="1"/>
</dbReference>